<sequence>MHNPLSRFVLASSWLLHISDRTRSSSTSDVSFKSIACHFRILLFMMAWVQLGPGQMLCTVVEQPSAVLIDIMLEHHGMTLPTYRTTTKTCMLVRSVLGKTSRRRTKVPFMESW</sequence>
<protein>
    <submittedName>
        <fullName evidence="1">Uncharacterized protein</fullName>
    </submittedName>
</protein>
<gene>
    <name evidence="1" type="ORF">BV25DRAFT_1702465</name>
</gene>
<evidence type="ECO:0000313" key="1">
    <source>
        <dbReference type="EMBL" id="KAI0065497.1"/>
    </source>
</evidence>
<reference evidence="1" key="2">
    <citation type="journal article" date="2022" name="New Phytol.">
        <title>Evolutionary transition to the ectomycorrhizal habit in the genomes of a hyperdiverse lineage of mushroom-forming fungi.</title>
        <authorList>
            <person name="Looney B."/>
            <person name="Miyauchi S."/>
            <person name="Morin E."/>
            <person name="Drula E."/>
            <person name="Courty P.E."/>
            <person name="Kohler A."/>
            <person name="Kuo A."/>
            <person name="LaButti K."/>
            <person name="Pangilinan J."/>
            <person name="Lipzen A."/>
            <person name="Riley R."/>
            <person name="Andreopoulos W."/>
            <person name="He G."/>
            <person name="Johnson J."/>
            <person name="Nolan M."/>
            <person name="Tritt A."/>
            <person name="Barry K.W."/>
            <person name="Grigoriev I.V."/>
            <person name="Nagy L.G."/>
            <person name="Hibbett D."/>
            <person name="Henrissat B."/>
            <person name="Matheny P.B."/>
            <person name="Labbe J."/>
            <person name="Martin F.M."/>
        </authorList>
    </citation>
    <scope>NUCLEOTIDE SEQUENCE</scope>
    <source>
        <strain evidence="1">HHB10654</strain>
    </source>
</reference>
<reference evidence="1" key="1">
    <citation type="submission" date="2021-03" db="EMBL/GenBank/DDBJ databases">
        <authorList>
            <consortium name="DOE Joint Genome Institute"/>
            <person name="Ahrendt S."/>
            <person name="Looney B.P."/>
            <person name="Miyauchi S."/>
            <person name="Morin E."/>
            <person name="Drula E."/>
            <person name="Courty P.E."/>
            <person name="Chicoki N."/>
            <person name="Fauchery L."/>
            <person name="Kohler A."/>
            <person name="Kuo A."/>
            <person name="Labutti K."/>
            <person name="Pangilinan J."/>
            <person name="Lipzen A."/>
            <person name="Riley R."/>
            <person name="Andreopoulos W."/>
            <person name="He G."/>
            <person name="Johnson J."/>
            <person name="Barry K.W."/>
            <person name="Grigoriev I.V."/>
            <person name="Nagy L."/>
            <person name="Hibbett D."/>
            <person name="Henrissat B."/>
            <person name="Matheny P.B."/>
            <person name="Labbe J."/>
            <person name="Martin F."/>
        </authorList>
    </citation>
    <scope>NUCLEOTIDE SEQUENCE</scope>
    <source>
        <strain evidence="1">HHB10654</strain>
    </source>
</reference>
<accession>A0ACB8TAD6</accession>
<dbReference type="EMBL" id="MU277195">
    <property type="protein sequence ID" value="KAI0065497.1"/>
    <property type="molecule type" value="Genomic_DNA"/>
</dbReference>
<keyword evidence="2" id="KW-1185">Reference proteome</keyword>
<name>A0ACB8TAD6_9AGAM</name>
<proteinExistence type="predicted"/>
<evidence type="ECO:0000313" key="2">
    <source>
        <dbReference type="Proteomes" id="UP000814140"/>
    </source>
</evidence>
<dbReference type="Proteomes" id="UP000814140">
    <property type="component" value="Unassembled WGS sequence"/>
</dbReference>
<comment type="caution">
    <text evidence="1">The sequence shown here is derived from an EMBL/GenBank/DDBJ whole genome shotgun (WGS) entry which is preliminary data.</text>
</comment>
<organism evidence="1 2">
    <name type="scientific">Artomyces pyxidatus</name>
    <dbReference type="NCBI Taxonomy" id="48021"/>
    <lineage>
        <taxon>Eukaryota</taxon>
        <taxon>Fungi</taxon>
        <taxon>Dikarya</taxon>
        <taxon>Basidiomycota</taxon>
        <taxon>Agaricomycotina</taxon>
        <taxon>Agaricomycetes</taxon>
        <taxon>Russulales</taxon>
        <taxon>Auriscalpiaceae</taxon>
        <taxon>Artomyces</taxon>
    </lineage>
</organism>